<accession>A0ABV0ZDI0</accession>
<sequence>MNNEMLKEWECQGSQVCCLYFSAVSLWEQPQFVEGAAIVLNICNSSGPLVKLKRNTLPNIQRLSVNYSCTSSPSVVSLTSSHVFLRNLTMAFLLPSKENLLESSLVSFLDKAQLFFLYLGQKALKYHDREYLGTIIHKRFHANLETVLN</sequence>
<protein>
    <submittedName>
        <fullName evidence="1">Uncharacterized protein</fullName>
    </submittedName>
</protein>
<comment type="caution">
    <text evidence="1">The sequence shown here is derived from an EMBL/GenBank/DDBJ whole genome shotgun (WGS) entry which is preliminary data.</text>
</comment>
<proteinExistence type="predicted"/>
<dbReference type="EMBL" id="JAHRIP010058899">
    <property type="protein sequence ID" value="MEQ2304268.1"/>
    <property type="molecule type" value="Genomic_DNA"/>
</dbReference>
<evidence type="ECO:0000313" key="1">
    <source>
        <dbReference type="EMBL" id="MEQ2304268.1"/>
    </source>
</evidence>
<evidence type="ECO:0000313" key="2">
    <source>
        <dbReference type="Proteomes" id="UP001469553"/>
    </source>
</evidence>
<keyword evidence="2" id="KW-1185">Reference proteome</keyword>
<reference evidence="1 2" key="1">
    <citation type="submission" date="2021-06" db="EMBL/GenBank/DDBJ databases">
        <authorList>
            <person name="Palmer J.M."/>
        </authorList>
    </citation>
    <scope>NUCLEOTIDE SEQUENCE [LARGE SCALE GENOMIC DNA]</scope>
    <source>
        <strain evidence="1 2">AS_MEX2019</strain>
        <tissue evidence="1">Muscle</tissue>
    </source>
</reference>
<gene>
    <name evidence="1" type="ORF">AMECASPLE_025241</name>
</gene>
<organism evidence="1 2">
    <name type="scientific">Ameca splendens</name>
    <dbReference type="NCBI Taxonomy" id="208324"/>
    <lineage>
        <taxon>Eukaryota</taxon>
        <taxon>Metazoa</taxon>
        <taxon>Chordata</taxon>
        <taxon>Craniata</taxon>
        <taxon>Vertebrata</taxon>
        <taxon>Euteleostomi</taxon>
        <taxon>Actinopterygii</taxon>
        <taxon>Neopterygii</taxon>
        <taxon>Teleostei</taxon>
        <taxon>Neoteleostei</taxon>
        <taxon>Acanthomorphata</taxon>
        <taxon>Ovalentaria</taxon>
        <taxon>Atherinomorphae</taxon>
        <taxon>Cyprinodontiformes</taxon>
        <taxon>Goodeidae</taxon>
        <taxon>Ameca</taxon>
    </lineage>
</organism>
<dbReference type="Proteomes" id="UP001469553">
    <property type="component" value="Unassembled WGS sequence"/>
</dbReference>
<name>A0ABV0ZDI0_9TELE</name>